<dbReference type="Proteomes" id="UP001187343">
    <property type="component" value="Unassembled WGS sequence"/>
</dbReference>
<gene>
    <name evidence="1" type="ORF">Q8A67_025727</name>
</gene>
<dbReference type="InterPro" id="IPR038505">
    <property type="entry name" value="FANCF_C_sf"/>
</dbReference>
<dbReference type="GO" id="GO:0043240">
    <property type="term" value="C:Fanconi anaemia nuclear complex"/>
    <property type="evidence" value="ECO:0007669"/>
    <property type="project" value="InterPro"/>
</dbReference>
<sequence>MEAVLRHLTNILELLAVSQTDRVSEWDHHTTLRAFKWAEYCEQLHSRFQSNLTVRSALESGLNDTNQRLQETLPSYSPVVFSELAQCQHMLLVHLLRNPSADNSVIRMLFTEAQESQFDQNSLITCKSAFNLLCRTLDRTNVSHAGLQAEAVVRGKLLGKLLNSVLSPSGNNEYARTLLDCILHDSAGKLENLYDIVAAALLSTNDETNSFTQHFILAWLRDRDGCFSKLCRSLSPGLCTVLSRQSSEFKQAYWAVLKQWASCLEYEVLESLWVPTSDEPVTFNMLTDRFKDLLNSGPPLKEETETELKTLRREDGDFNVKGINIPSAEGQLRIGESVPGDVLALLGVCLSGFGSCSFTLCLSPSPVFL</sequence>
<comment type="caution">
    <text evidence="1">The sequence shown here is derived from an EMBL/GenBank/DDBJ whole genome shotgun (WGS) entry which is preliminary data.</text>
</comment>
<dbReference type="GO" id="GO:0036297">
    <property type="term" value="P:interstrand cross-link repair"/>
    <property type="evidence" value="ECO:0007669"/>
    <property type="project" value="InterPro"/>
</dbReference>
<dbReference type="InterPro" id="IPR035428">
    <property type="entry name" value="FANCF"/>
</dbReference>
<evidence type="ECO:0000313" key="2">
    <source>
        <dbReference type="Proteomes" id="UP001187343"/>
    </source>
</evidence>
<dbReference type="Pfam" id="PF11107">
    <property type="entry name" value="FANCF"/>
    <property type="match status" value="1"/>
</dbReference>
<dbReference type="AlphaFoldDB" id="A0AA88NY43"/>
<evidence type="ECO:0008006" key="3">
    <source>
        <dbReference type="Google" id="ProtNLM"/>
    </source>
</evidence>
<dbReference type="PANTHER" id="PTHR14449:SF2">
    <property type="entry name" value="FANCONI ANEMIA GROUP F PROTEIN"/>
    <property type="match status" value="1"/>
</dbReference>
<accession>A0AA88NY43</accession>
<name>A0AA88NY43_9TELE</name>
<evidence type="ECO:0000313" key="1">
    <source>
        <dbReference type="EMBL" id="KAK2867610.1"/>
    </source>
</evidence>
<organism evidence="1 2">
    <name type="scientific">Cirrhinus molitorella</name>
    <name type="common">mud carp</name>
    <dbReference type="NCBI Taxonomy" id="172907"/>
    <lineage>
        <taxon>Eukaryota</taxon>
        <taxon>Metazoa</taxon>
        <taxon>Chordata</taxon>
        <taxon>Craniata</taxon>
        <taxon>Vertebrata</taxon>
        <taxon>Euteleostomi</taxon>
        <taxon>Actinopterygii</taxon>
        <taxon>Neopterygii</taxon>
        <taxon>Teleostei</taxon>
        <taxon>Ostariophysi</taxon>
        <taxon>Cypriniformes</taxon>
        <taxon>Cyprinidae</taxon>
        <taxon>Labeoninae</taxon>
        <taxon>Labeonini</taxon>
        <taxon>Cirrhinus</taxon>
    </lineage>
</organism>
<reference evidence="1" key="1">
    <citation type="submission" date="2023-08" db="EMBL/GenBank/DDBJ databases">
        <title>Chromosome-level Genome Assembly of mud carp (Cirrhinus molitorella).</title>
        <authorList>
            <person name="Liu H."/>
        </authorList>
    </citation>
    <scope>NUCLEOTIDE SEQUENCE</scope>
    <source>
        <strain evidence="1">Prfri</strain>
        <tissue evidence="1">Muscle</tissue>
    </source>
</reference>
<dbReference type="EMBL" id="JAUYZG010000025">
    <property type="protein sequence ID" value="KAK2867610.1"/>
    <property type="molecule type" value="Genomic_DNA"/>
</dbReference>
<proteinExistence type="predicted"/>
<dbReference type="Gene3D" id="1.25.40.490">
    <property type="match status" value="1"/>
</dbReference>
<keyword evidence="2" id="KW-1185">Reference proteome</keyword>
<dbReference type="PANTHER" id="PTHR14449">
    <property type="entry name" value="FANCONI ANEMIA GROUP F PROTEIN FANCF"/>
    <property type="match status" value="1"/>
</dbReference>
<protein>
    <recommendedName>
        <fullName evidence="3">FA complementation group F</fullName>
    </recommendedName>
</protein>